<feature type="chain" id="PRO_5042286765" evidence="2">
    <location>
        <begin position="17"/>
        <end position="261"/>
    </location>
</feature>
<protein>
    <submittedName>
        <fullName evidence="3">Uncharacterized protein</fullName>
    </submittedName>
</protein>
<evidence type="ECO:0000256" key="2">
    <source>
        <dbReference type="SAM" id="SignalP"/>
    </source>
</evidence>
<keyword evidence="2" id="KW-0732">Signal</keyword>
<feature type="region of interest" description="Disordered" evidence="1">
    <location>
        <begin position="60"/>
        <end position="96"/>
    </location>
</feature>
<keyword evidence="4" id="KW-1185">Reference proteome</keyword>
<dbReference type="Proteomes" id="UP001265746">
    <property type="component" value="Unassembled WGS sequence"/>
</dbReference>
<evidence type="ECO:0000313" key="3">
    <source>
        <dbReference type="EMBL" id="KAK2604163.1"/>
    </source>
</evidence>
<dbReference type="AlphaFoldDB" id="A0AAD9W125"/>
<proteinExistence type="predicted"/>
<dbReference type="EMBL" id="JAUJFL010000004">
    <property type="protein sequence ID" value="KAK2604163.1"/>
    <property type="molecule type" value="Genomic_DNA"/>
</dbReference>
<comment type="caution">
    <text evidence="3">The sequence shown here is derived from an EMBL/GenBank/DDBJ whole genome shotgun (WGS) entry which is preliminary data.</text>
</comment>
<sequence length="261" mass="26752">MKYSTVFAVLVAAASARPSLLPRQEKNASVEDVVASFNGLSEAQQADFLNQVTQANAQVGAEQNADAQNADEQAANEQNADEQAAAAKDAAAQDAAAQDAAAQDAAAQDAAAQKAAAKQAKADQAAAEQAAKDQQAQQDAQQNNNDNNNPNNNNNQGDQNAAVDAIAASGGKADVKVDGSKSDDNNANVNAVALDDDSLDLDLNLNVVATDGAKVNVTVDAGSIAKWIMAGGADCQEGWKAMRMVASRGYCYQPTASNITA</sequence>
<name>A0AAD9W125_PHOAM</name>
<gene>
    <name evidence="3" type="ORF">N8I77_007114</name>
</gene>
<reference evidence="3" key="1">
    <citation type="submission" date="2023-06" db="EMBL/GenBank/DDBJ databases">
        <authorList>
            <person name="Noh H."/>
        </authorList>
    </citation>
    <scope>NUCLEOTIDE SEQUENCE</scope>
    <source>
        <strain evidence="3">DUCC20226</strain>
    </source>
</reference>
<organism evidence="3 4">
    <name type="scientific">Phomopsis amygdali</name>
    <name type="common">Fusicoccum amygdali</name>
    <dbReference type="NCBI Taxonomy" id="1214568"/>
    <lineage>
        <taxon>Eukaryota</taxon>
        <taxon>Fungi</taxon>
        <taxon>Dikarya</taxon>
        <taxon>Ascomycota</taxon>
        <taxon>Pezizomycotina</taxon>
        <taxon>Sordariomycetes</taxon>
        <taxon>Sordariomycetidae</taxon>
        <taxon>Diaporthales</taxon>
        <taxon>Diaporthaceae</taxon>
        <taxon>Diaporthe</taxon>
    </lineage>
</organism>
<evidence type="ECO:0000256" key="1">
    <source>
        <dbReference type="SAM" id="MobiDB-lite"/>
    </source>
</evidence>
<feature type="signal peptide" evidence="2">
    <location>
        <begin position="1"/>
        <end position="16"/>
    </location>
</feature>
<feature type="region of interest" description="Disordered" evidence="1">
    <location>
        <begin position="122"/>
        <end position="158"/>
    </location>
</feature>
<evidence type="ECO:0000313" key="4">
    <source>
        <dbReference type="Proteomes" id="UP001265746"/>
    </source>
</evidence>
<feature type="compositionally biased region" description="Low complexity" evidence="1">
    <location>
        <begin position="61"/>
        <end position="96"/>
    </location>
</feature>
<accession>A0AAD9W125</accession>